<evidence type="ECO:0000313" key="5">
    <source>
        <dbReference type="EMBL" id="SVA44888.1"/>
    </source>
</evidence>
<dbReference type="Pfam" id="PF00202">
    <property type="entry name" value="Aminotran_3"/>
    <property type="match status" value="1"/>
</dbReference>
<comment type="cofactor">
    <cofactor evidence="1">
        <name>pyridoxal 5'-phosphate</name>
        <dbReference type="ChEBI" id="CHEBI:597326"/>
    </cofactor>
</comment>
<dbReference type="PANTHER" id="PTHR11986:SF79">
    <property type="entry name" value="ACETYLORNITHINE AMINOTRANSFERASE, MITOCHONDRIAL"/>
    <property type="match status" value="1"/>
</dbReference>
<dbReference type="Gene3D" id="3.40.640.10">
    <property type="entry name" value="Type I PLP-dependent aspartate aminotransferase-like (Major domain)"/>
    <property type="match status" value="1"/>
</dbReference>
<dbReference type="InterPro" id="IPR050103">
    <property type="entry name" value="Class-III_PLP-dep_AT"/>
</dbReference>
<protein>
    <recommendedName>
        <fullName evidence="6">Lysine 6-aminotransferase</fullName>
    </recommendedName>
</protein>
<dbReference type="GO" id="GO:0042802">
    <property type="term" value="F:identical protein binding"/>
    <property type="evidence" value="ECO:0007669"/>
    <property type="project" value="TreeGrafter"/>
</dbReference>
<gene>
    <name evidence="5" type="ORF">METZ01_LOCUS97742</name>
</gene>
<dbReference type="GO" id="GO:0008483">
    <property type="term" value="F:transaminase activity"/>
    <property type="evidence" value="ECO:0007669"/>
    <property type="project" value="UniProtKB-KW"/>
</dbReference>
<dbReference type="Gene3D" id="3.90.1150.10">
    <property type="entry name" value="Aspartate Aminotransferase, domain 1"/>
    <property type="match status" value="1"/>
</dbReference>
<dbReference type="InterPro" id="IPR015422">
    <property type="entry name" value="PyrdxlP-dep_Trfase_small"/>
</dbReference>
<dbReference type="InterPro" id="IPR005814">
    <property type="entry name" value="Aminotrans_3"/>
</dbReference>
<evidence type="ECO:0008006" key="6">
    <source>
        <dbReference type="Google" id="ProtNLM"/>
    </source>
</evidence>
<proteinExistence type="predicted"/>
<dbReference type="SUPFAM" id="SSF53383">
    <property type="entry name" value="PLP-dependent transferases"/>
    <property type="match status" value="1"/>
</dbReference>
<evidence type="ECO:0000256" key="4">
    <source>
        <dbReference type="ARBA" id="ARBA00022898"/>
    </source>
</evidence>
<dbReference type="InterPro" id="IPR015421">
    <property type="entry name" value="PyrdxlP-dep_Trfase_major"/>
</dbReference>
<keyword evidence="2" id="KW-0032">Aminotransferase</keyword>
<dbReference type="InterPro" id="IPR015424">
    <property type="entry name" value="PyrdxlP-dep_Trfase"/>
</dbReference>
<evidence type="ECO:0000256" key="1">
    <source>
        <dbReference type="ARBA" id="ARBA00001933"/>
    </source>
</evidence>
<sequence>MWALAFPKAMGDGMEALLQIRHSTGESRTVGLRDEVIRDFLESDPSLNRAIDEASDNFQSLRSDLGDRLFKMEESELVSELQSDYVNFYSAPTVNPYVAIAARGPWIVTSHGAVLHDNGGYGMMGMGHGPDDIIHSMQQNWVMANVMTPSFSQKRLADRLRREVGHSRGSCPFSRFVCLNSGSESVTISMRIADANTKSMTGEGGRHEGKPTKLLALTNAFHGRTQRPAMISDSCSEGYEKNLATFRDRDNVMFVDPNDVEALRDAFSRADDEGFYIELMAMEPVMGEGNPGQCVTREFYDAARSLCTAHGSMLIIDSIQAGLRGQGCLSIVDYEGFEDCEVPDMETWSKALNAGQYPLSVVGLSDRAAGLYVVGIYGNTMTTNPRALETAISVLDRVTPELRQNIRNRGAEFVQKLEALSEEIPGAITKVRGTGLLLCTELDPETLPVVGFGYVEEWCRLNGLGVIHGGQNALRFTPHFAITSAEIDLIIDVLRDGLRRFTAAESVEAESVA</sequence>
<dbReference type="GO" id="GO:0030170">
    <property type="term" value="F:pyridoxal phosphate binding"/>
    <property type="evidence" value="ECO:0007669"/>
    <property type="project" value="InterPro"/>
</dbReference>
<accession>A0A381VYP7</accession>
<evidence type="ECO:0000256" key="2">
    <source>
        <dbReference type="ARBA" id="ARBA00022576"/>
    </source>
</evidence>
<evidence type="ECO:0000256" key="3">
    <source>
        <dbReference type="ARBA" id="ARBA00022679"/>
    </source>
</evidence>
<name>A0A381VYP7_9ZZZZ</name>
<organism evidence="5">
    <name type="scientific">marine metagenome</name>
    <dbReference type="NCBI Taxonomy" id="408172"/>
    <lineage>
        <taxon>unclassified sequences</taxon>
        <taxon>metagenomes</taxon>
        <taxon>ecological metagenomes</taxon>
    </lineage>
</organism>
<keyword evidence="3" id="KW-0808">Transferase</keyword>
<dbReference type="PANTHER" id="PTHR11986">
    <property type="entry name" value="AMINOTRANSFERASE CLASS III"/>
    <property type="match status" value="1"/>
</dbReference>
<dbReference type="AlphaFoldDB" id="A0A381VYP7"/>
<dbReference type="EMBL" id="UINC01010057">
    <property type="protein sequence ID" value="SVA44888.1"/>
    <property type="molecule type" value="Genomic_DNA"/>
</dbReference>
<reference evidence="5" key="1">
    <citation type="submission" date="2018-05" db="EMBL/GenBank/DDBJ databases">
        <authorList>
            <person name="Lanie J.A."/>
            <person name="Ng W.-L."/>
            <person name="Kazmierczak K.M."/>
            <person name="Andrzejewski T.M."/>
            <person name="Davidsen T.M."/>
            <person name="Wayne K.J."/>
            <person name="Tettelin H."/>
            <person name="Glass J.I."/>
            <person name="Rusch D."/>
            <person name="Podicherti R."/>
            <person name="Tsui H.-C.T."/>
            <person name="Winkler M.E."/>
        </authorList>
    </citation>
    <scope>NUCLEOTIDE SEQUENCE</scope>
</reference>
<keyword evidence="4" id="KW-0663">Pyridoxal phosphate</keyword>